<dbReference type="PROSITE" id="PS52044">
    <property type="entry name" value="VLRF1"/>
    <property type="match status" value="1"/>
</dbReference>
<feature type="region of interest" description="Disordered" evidence="11">
    <location>
        <begin position="379"/>
        <end position="414"/>
    </location>
</feature>
<keyword evidence="7 10" id="KW-0378">Hydrolase</keyword>
<evidence type="ECO:0000259" key="12">
    <source>
        <dbReference type="PROSITE" id="PS52044"/>
    </source>
</evidence>
<evidence type="ECO:0000256" key="3">
    <source>
        <dbReference type="ARBA" id="ARBA00022490"/>
    </source>
</evidence>
<gene>
    <name evidence="13" type="ORF">BZG36_01013</name>
</gene>
<feature type="compositionally biased region" description="Basic and acidic residues" evidence="11">
    <location>
        <begin position="382"/>
        <end position="393"/>
    </location>
</feature>
<dbReference type="SUPFAM" id="SSF48403">
    <property type="entry name" value="Ankyrin repeat"/>
    <property type="match status" value="1"/>
</dbReference>
<keyword evidence="9" id="KW-0175">Coiled coil</keyword>
<feature type="active site" evidence="10">
    <location>
        <position position="268"/>
    </location>
</feature>
<dbReference type="GO" id="GO:0016787">
    <property type="term" value="F:hydrolase activity"/>
    <property type="evidence" value="ECO:0007669"/>
    <property type="project" value="UniProtKB-KW"/>
</dbReference>
<sequence length="629" mass="70647">MPSIPTDDLLARPLNVFRIPSSILADLKSEDAASHNNVKEPSAPVEVTKEQETLKGGLFCNACQKELQDANEQRQHYRQDWHRYNVKRRLLDANSAPLTEDQFEALVGDLDNESLSGSDSDCSDDGSSSETDSVTALLRKQNLEDGIDRSVVKPARSSQSAYAWFKTVSEYPPNVSFGVLRNIFPPNGQDENDHMVEKLRSMQIKGNPNSEKRRGWTILMVGGGHFAGIVVDVDKSHPQSTGGDRSVSVLAHKSFHRYTTRRKQGGAQSANDSHKGAANSAGAQIRRYNESMLQQEIRELLSQWGSWIRQSELIFVHAPGNNRKVIYHYEGAILSRADPRIRSFPFNTRRPTINELKRAFYELTILKVSHIDPTEYQAMAQRAKEETGQERKQASPSPISPPTKPVSTETKPTVPEEIEKLVTLVQKGKLDLILKHAERSDINLVSELPNGLKAADATRFPTLLHIAASSGQPDIVQYLLNTANANPTIVADNGKTPYEVAKDKETRNAFRRSMAAYPNLWDWMGAAKVPSALTQEMEAEQRRREDEKRKKEKERKKKTESEKKAREQSKVSAAEEKANEFIGKTPGKHNAAITADQIDLSRLTPEMRAKVERERRARAIEAMWAKRKT</sequence>
<evidence type="ECO:0000256" key="2">
    <source>
        <dbReference type="ARBA" id="ARBA00009262"/>
    </source>
</evidence>
<feature type="region of interest" description="Disordered" evidence="11">
    <location>
        <begin position="259"/>
        <end position="282"/>
    </location>
</feature>
<dbReference type="OrthoDB" id="429841at2759"/>
<comment type="domain">
    <text evidence="10">The VLRF1 domain mediates binding to the 60S ribosomal subunit.</text>
</comment>
<feature type="compositionally biased region" description="Basic and acidic residues" evidence="11">
    <location>
        <begin position="539"/>
        <end position="549"/>
    </location>
</feature>
<dbReference type="Gene3D" id="1.25.40.20">
    <property type="entry name" value="Ankyrin repeat-containing domain"/>
    <property type="match status" value="1"/>
</dbReference>
<evidence type="ECO:0000256" key="5">
    <source>
        <dbReference type="ARBA" id="ARBA00022737"/>
    </source>
</evidence>
<dbReference type="PROSITE" id="PS00028">
    <property type="entry name" value="ZINC_FINGER_C2H2_1"/>
    <property type="match status" value="1"/>
</dbReference>
<feature type="compositionally biased region" description="Basic and acidic residues" evidence="11">
    <location>
        <begin position="557"/>
        <end position="579"/>
    </location>
</feature>
<dbReference type="InterPro" id="IPR047139">
    <property type="entry name" value="ANKZ1/VMS1"/>
</dbReference>
<comment type="similarity">
    <text evidence="2 10">Belongs to the ANKZF1/VMS1 family.</text>
</comment>
<evidence type="ECO:0000256" key="4">
    <source>
        <dbReference type="ARBA" id="ARBA00022722"/>
    </source>
</evidence>
<dbReference type="InterPro" id="IPR036770">
    <property type="entry name" value="Ankyrin_rpt-contain_sf"/>
</dbReference>
<proteinExistence type="inferred from homology"/>
<keyword evidence="6 10" id="KW-0255">Endonuclease</keyword>
<organism evidence="13 14">
    <name type="scientific">Bifiguratus adelaidae</name>
    <dbReference type="NCBI Taxonomy" id="1938954"/>
    <lineage>
        <taxon>Eukaryota</taxon>
        <taxon>Fungi</taxon>
        <taxon>Fungi incertae sedis</taxon>
        <taxon>Mucoromycota</taxon>
        <taxon>Mucoromycotina</taxon>
        <taxon>Endogonomycetes</taxon>
        <taxon>Endogonales</taxon>
        <taxon>Endogonales incertae sedis</taxon>
        <taxon>Bifiguratus</taxon>
    </lineage>
</organism>
<dbReference type="PANTHER" id="PTHR16036">
    <property type="entry name" value="ANKYRIN REPEAT AND ZINC FINGER DOMAIN-CONTAINING PROTEIN 1"/>
    <property type="match status" value="1"/>
</dbReference>
<keyword evidence="3 10" id="KW-0963">Cytoplasm</keyword>
<dbReference type="GO" id="GO:0036503">
    <property type="term" value="P:ERAD pathway"/>
    <property type="evidence" value="ECO:0007669"/>
    <property type="project" value="TreeGrafter"/>
</dbReference>
<dbReference type="PANTHER" id="PTHR16036:SF2">
    <property type="entry name" value="TRNA ENDONUCLEASE ANKZF1"/>
    <property type="match status" value="1"/>
</dbReference>
<dbReference type="GO" id="GO:0004519">
    <property type="term" value="F:endonuclease activity"/>
    <property type="evidence" value="ECO:0007669"/>
    <property type="project" value="UniProtKB-KW"/>
</dbReference>
<feature type="region of interest" description="Disordered" evidence="11">
    <location>
        <begin position="534"/>
        <end position="593"/>
    </location>
</feature>
<keyword evidence="5" id="KW-0677">Repeat</keyword>
<dbReference type="InterPro" id="IPR041175">
    <property type="entry name" value="VLRF1/Vms1"/>
</dbReference>
<name>A0A261Y659_9FUNG</name>
<comment type="caution">
    <text evidence="13">The sequence shown here is derived from an EMBL/GenBank/DDBJ whole genome shotgun (WGS) entry which is preliminary data.</text>
</comment>
<keyword evidence="8" id="KW-0040">ANK repeat</keyword>
<evidence type="ECO:0000256" key="7">
    <source>
        <dbReference type="ARBA" id="ARBA00022801"/>
    </source>
</evidence>
<keyword evidence="14" id="KW-1185">Reference proteome</keyword>
<dbReference type="GO" id="GO:0005737">
    <property type="term" value="C:cytoplasm"/>
    <property type="evidence" value="ECO:0007669"/>
    <property type="project" value="UniProtKB-SubCell"/>
</dbReference>
<protein>
    <recommendedName>
        <fullName evidence="12">VLRF1 domain-containing protein</fullName>
    </recommendedName>
</protein>
<dbReference type="SMART" id="SM00451">
    <property type="entry name" value="ZnF_U1"/>
    <property type="match status" value="1"/>
</dbReference>
<reference evidence="13 14" key="1">
    <citation type="journal article" date="2017" name="Mycologia">
        <title>Bifiguratus adelaidae, gen. et sp. nov., a new member of Mucoromycotina in endophytic and soil-dwelling habitats.</title>
        <authorList>
            <person name="Torres-Cruz T.J."/>
            <person name="Billingsley Tobias T.L."/>
            <person name="Almatruk M."/>
            <person name="Hesse C."/>
            <person name="Kuske C.R."/>
            <person name="Desiro A."/>
            <person name="Benucci G.M."/>
            <person name="Bonito G."/>
            <person name="Stajich J.E."/>
            <person name="Dunlap C."/>
            <person name="Arnold A.E."/>
            <person name="Porras-Alfaro A."/>
        </authorList>
    </citation>
    <scope>NUCLEOTIDE SEQUENCE [LARGE SCALE GENOMIC DNA]</scope>
    <source>
        <strain evidence="13 14">AZ0501</strain>
    </source>
</reference>
<evidence type="ECO:0000256" key="8">
    <source>
        <dbReference type="ARBA" id="ARBA00023043"/>
    </source>
</evidence>
<evidence type="ECO:0000256" key="1">
    <source>
        <dbReference type="ARBA" id="ARBA00004496"/>
    </source>
</evidence>
<comment type="subcellular location">
    <subcellularLocation>
        <location evidence="1">Cytoplasm</location>
    </subcellularLocation>
</comment>
<evidence type="ECO:0000313" key="14">
    <source>
        <dbReference type="Proteomes" id="UP000242875"/>
    </source>
</evidence>
<dbReference type="Pfam" id="PF00023">
    <property type="entry name" value="Ank"/>
    <property type="match status" value="1"/>
</dbReference>
<evidence type="ECO:0000313" key="13">
    <source>
        <dbReference type="EMBL" id="OZJ06097.1"/>
    </source>
</evidence>
<evidence type="ECO:0000256" key="6">
    <source>
        <dbReference type="ARBA" id="ARBA00022759"/>
    </source>
</evidence>
<dbReference type="InterPro" id="IPR002110">
    <property type="entry name" value="Ankyrin_rpt"/>
</dbReference>
<dbReference type="Pfam" id="PF18826">
    <property type="entry name" value="bVLRF1"/>
    <property type="match status" value="1"/>
</dbReference>
<evidence type="ECO:0000256" key="10">
    <source>
        <dbReference type="PROSITE-ProRule" id="PRU01389"/>
    </source>
</evidence>
<dbReference type="InterPro" id="IPR003604">
    <property type="entry name" value="Matrin/U1-like-C_Znf_C2H2"/>
</dbReference>
<evidence type="ECO:0000256" key="9">
    <source>
        <dbReference type="ARBA" id="ARBA00023054"/>
    </source>
</evidence>
<dbReference type="GO" id="GO:0008270">
    <property type="term" value="F:zinc ion binding"/>
    <property type="evidence" value="ECO:0007669"/>
    <property type="project" value="InterPro"/>
</dbReference>
<evidence type="ECO:0000256" key="11">
    <source>
        <dbReference type="SAM" id="MobiDB-lite"/>
    </source>
</evidence>
<feature type="region of interest" description="Disordered" evidence="11">
    <location>
        <begin position="114"/>
        <end position="133"/>
    </location>
</feature>
<dbReference type="AlphaFoldDB" id="A0A261Y659"/>
<keyword evidence="4 10" id="KW-0540">Nuclease</keyword>
<dbReference type="Proteomes" id="UP000242875">
    <property type="component" value="Unassembled WGS sequence"/>
</dbReference>
<feature type="domain" description="VLRF1" evidence="12">
    <location>
        <begin position="212"/>
        <end position="366"/>
    </location>
</feature>
<dbReference type="EMBL" id="MVBO01000006">
    <property type="protein sequence ID" value="OZJ06097.1"/>
    <property type="molecule type" value="Genomic_DNA"/>
</dbReference>
<dbReference type="InterPro" id="IPR013087">
    <property type="entry name" value="Znf_C2H2_type"/>
</dbReference>
<accession>A0A261Y659</accession>
<dbReference type="GO" id="GO:0003676">
    <property type="term" value="F:nucleic acid binding"/>
    <property type="evidence" value="ECO:0007669"/>
    <property type="project" value="InterPro"/>
</dbReference>